<dbReference type="GO" id="GO:0045271">
    <property type="term" value="C:respiratory chain complex I"/>
    <property type="evidence" value="ECO:0007669"/>
    <property type="project" value="InterPro"/>
</dbReference>
<gene>
    <name evidence="3" type="ORF">M427DRAFT_452850</name>
</gene>
<protein>
    <recommendedName>
        <fullName evidence="2">NADH dehydrogenase [ubiquinone] 1 alpha subcomplex subunit</fullName>
    </recommendedName>
</protein>
<organism evidence="3 4">
    <name type="scientific">Gonapodya prolifera (strain JEL478)</name>
    <name type="common">Monoblepharis prolifera</name>
    <dbReference type="NCBI Taxonomy" id="1344416"/>
    <lineage>
        <taxon>Eukaryota</taxon>
        <taxon>Fungi</taxon>
        <taxon>Fungi incertae sedis</taxon>
        <taxon>Chytridiomycota</taxon>
        <taxon>Chytridiomycota incertae sedis</taxon>
        <taxon>Monoblepharidomycetes</taxon>
        <taxon>Monoblepharidales</taxon>
        <taxon>Gonapodyaceae</taxon>
        <taxon>Gonapodya</taxon>
    </lineage>
</organism>
<keyword evidence="2" id="KW-0472">Membrane</keyword>
<comment type="subcellular location">
    <subcellularLocation>
        <location evidence="2">Mitochondrion inner membrane</location>
        <topology evidence="2">Peripheral membrane protein</topology>
        <orientation evidence="2">Matrix side</orientation>
    </subcellularLocation>
</comment>
<reference evidence="3 4" key="1">
    <citation type="journal article" date="2015" name="Genome Biol. Evol.">
        <title>Phylogenomic analyses indicate that early fungi evolved digesting cell walls of algal ancestors of land plants.</title>
        <authorList>
            <person name="Chang Y."/>
            <person name="Wang S."/>
            <person name="Sekimoto S."/>
            <person name="Aerts A.L."/>
            <person name="Choi C."/>
            <person name="Clum A."/>
            <person name="LaButti K.M."/>
            <person name="Lindquist E.A."/>
            <person name="Yee Ngan C."/>
            <person name="Ohm R.A."/>
            <person name="Salamov A.A."/>
            <person name="Grigoriev I.V."/>
            <person name="Spatafora J.W."/>
            <person name="Berbee M.L."/>
        </authorList>
    </citation>
    <scope>NUCLEOTIDE SEQUENCE [LARGE SCALE GENOMIC DNA]</scope>
    <source>
        <strain evidence="3 4">JEL478</strain>
    </source>
</reference>
<dbReference type="OrthoDB" id="274641at2759"/>
<dbReference type="Proteomes" id="UP000070544">
    <property type="component" value="Unassembled WGS sequence"/>
</dbReference>
<evidence type="ECO:0000256" key="2">
    <source>
        <dbReference type="RuleBase" id="RU363103"/>
    </source>
</evidence>
<dbReference type="EMBL" id="KQ965738">
    <property type="protein sequence ID" value="KXS19543.1"/>
    <property type="molecule type" value="Genomic_DNA"/>
</dbReference>
<proteinExistence type="inferred from homology"/>
<evidence type="ECO:0000256" key="1">
    <source>
        <dbReference type="ARBA" id="ARBA00007355"/>
    </source>
</evidence>
<evidence type="ECO:0000313" key="4">
    <source>
        <dbReference type="Proteomes" id="UP000070544"/>
    </source>
</evidence>
<keyword evidence="2" id="KW-0679">Respiratory chain</keyword>
<evidence type="ECO:0000313" key="3">
    <source>
        <dbReference type="EMBL" id="KXS19543.1"/>
    </source>
</evidence>
<dbReference type="STRING" id="1344416.A0A139ASL6"/>
<dbReference type="GO" id="GO:0005743">
    <property type="term" value="C:mitochondrial inner membrane"/>
    <property type="evidence" value="ECO:0007669"/>
    <property type="project" value="UniProtKB-SubCell"/>
</dbReference>
<dbReference type="PANTHER" id="PTHR12910">
    <property type="entry name" value="NADH-UBIQUINONE OXIDOREDUCTASE SUBUNIT B17.2"/>
    <property type="match status" value="1"/>
</dbReference>
<comment type="function">
    <text evidence="2">Accessory subunit of the mitochondrial membrane respiratory chain NADH dehydrogenase (Complex I), that is believed not to be involved in catalysis. Complex I functions in the transfer of electrons from NADH to the respiratory chain. The immediate electron acceptor for the enzyme is believed to be ubiquinone.</text>
</comment>
<dbReference type="PANTHER" id="PTHR12910:SF2">
    <property type="entry name" value="NADH DEHYDROGENASE [UBIQUINONE] 1 ALPHA SUBCOMPLEX SUBUNIT 12"/>
    <property type="match status" value="1"/>
</dbReference>
<keyword evidence="4" id="KW-1185">Reference proteome</keyword>
<keyword evidence="2" id="KW-0999">Mitochondrion inner membrane</keyword>
<dbReference type="GO" id="GO:0006979">
    <property type="term" value="P:response to oxidative stress"/>
    <property type="evidence" value="ECO:0007669"/>
    <property type="project" value="TreeGrafter"/>
</dbReference>
<name>A0A139ASL6_GONPJ</name>
<comment type="similarity">
    <text evidence="1 2">Belongs to the complex I NDUFA12 subunit family.</text>
</comment>
<keyword evidence="2" id="KW-0496">Mitochondrion</keyword>
<keyword evidence="2" id="KW-0249">Electron transport</keyword>
<sequence>MSRWGDLNNIITRTISGVLSNGWRRTLKQVYTIHDPKIGTLIGQDHLGNQYYENRNEAWGRHRWVEYERWSWPGEADRVPAEWHGWLSKSHDDPAHALKKAK</sequence>
<dbReference type="InterPro" id="IPR007763">
    <property type="entry name" value="NDUFA12"/>
</dbReference>
<dbReference type="Pfam" id="PF05071">
    <property type="entry name" value="NDUFA12"/>
    <property type="match status" value="1"/>
</dbReference>
<dbReference type="AlphaFoldDB" id="A0A139ASL6"/>
<keyword evidence="2" id="KW-0813">Transport</keyword>
<accession>A0A139ASL6</accession>